<feature type="non-terminal residue" evidence="3">
    <location>
        <position position="1"/>
    </location>
</feature>
<feature type="compositionally biased region" description="Polar residues" evidence="1">
    <location>
        <begin position="36"/>
        <end position="62"/>
    </location>
</feature>
<protein>
    <submittedName>
        <fullName evidence="3">Uncharacterized protein</fullName>
    </submittedName>
</protein>
<evidence type="ECO:0000313" key="4">
    <source>
        <dbReference type="Proteomes" id="UP000265618"/>
    </source>
</evidence>
<feature type="compositionally biased region" description="Basic and acidic residues" evidence="1">
    <location>
        <begin position="18"/>
        <end position="29"/>
    </location>
</feature>
<feature type="compositionally biased region" description="Basic and acidic residues" evidence="1">
    <location>
        <begin position="82"/>
        <end position="92"/>
    </location>
</feature>
<organism evidence="3 4">
    <name type="scientific">Kipferlia bialata</name>
    <dbReference type="NCBI Taxonomy" id="797122"/>
    <lineage>
        <taxon>Eukaryota</taxon>
        <taxon>Metamonada</taxon>
        <taxon>Carpediemonas-like organisms</taxon>
        <taxon>Kipferlia</taxon>
    </lineage>
</organism>
<keyword evidence="2" id="KW-1133">Transmembrane helix</keyword>
<sequence length="169" mass="18570">MCTILYTHISVAGEDSDSLTHSDIEREGEGEVEAESPQSDSSAVFPTLPNTAHAALSTTASPRPTLFPSVSPPSSLSPPSEDAQRERERESVELYQEGPGEGIKHKTLAERERERGRVPQEGDGGSRLFSMFAQLHRFERSFVTTLLPLLLLCAFLTPFVGLFVLWAQL</sequence>
<evidence type="ECO:0000313" key="3">
    <source>
        <dbReference type="EMBL" id="GIQ91560.1"/>
    </source>
</evidence>
<dbReference type="AlphaFoldDB" id="A0A9K3GR33"/>
<feature type="transmembrane region" description="Helical" evidence="2">
    <location>
        <begin position="146"/>
        <end position="167"/>
    </location>
</feature>
<comment type="caution">
    <text evidence="3">The sequence shown here is derived from an EMBL/GenBank/DDBJ whole genome shotgun (WGS) entry which is preliminary data.</text>
</comment>
<keyword evidence="2" id="KW-0812">Transmembrane</keyword>
<keyword evidence="4" id="KW-1185">Reference proteome</keyword>
<gene>
    <name evidence="3" type="ORF">KIPB_014877</name>
</gene>
<reference evidence="3 4" key="1">
    <citation type="journal article" date="2018" name="PLoS ONE">
        <title>The draft genome of Kipferlia bialata reveals reductive genome evolution in fornicate parasites.</title>
        <authorList>
            <person name="Tanifuji G."/>
            <person name="Takabayashi S."/>
            <person name="Kume K."/>
            <person name="Takagi M."/>
            <person name="Nakayama T."/>
            <person name="Kamikawa R."/>
            <person name="Inagaki Y."/>
            <person name="Hashimoto T."/>
        </authorList>
    </citation>
    <scope>NUCLEOTIDE SEQUENCE [LARGE SCALE GENOMIC DNA]</scope>
    <source>
        <strain evidence="3">NY0173</strain>
    </source>
</reference>
<feature type="compositionally biased region" description="Low complexity" evidence="1">
    <location>
        <begin position="68"/>
        <end position="80"/>
    </location>
</feature>
<feature type="region of interest" description="Disordered" evidence="1">
    <location>
        <begin position="13"/>
        <end position="104"/>
    </location>
</feature>
<dbReference type="Proteomes" id="UP000265618">
    <property type="component" value="Unassembled WGS sequence"/>
</dbReference>
<dbReference type="EMBL" id="BDIP01007939">
    <property type="protein sequence ID" value="GIQ91560.1"/>
    <property type="molecule type" value="Genomic_DNA"/>
</dbReference>
<accession>A0A9K3GR33</accession>
<keyword evidence="2" id="KW-0472">Membrane</keyword>
<evidence type="ECO:0000256" key="2">
    <source>
        <dbReference type="SAM" id="Phobius"/>
    </source>
</evidence>
<proteinExistence type="predicted"/>
<name>A0A9K3GR33_9EUKA</name>
<evidence type="ECO:0000256" key="1">
    <source>
        <dbReference type="SAM" id="MobiDB-lite"/>
    </source>
</evidence>